<dbReference type="EMBL" id="KQ418344">
    <property type="protein sequence ID" value="KOF87695.1"/>
    <property type="molecule type" value="Genomic_DNA"/>
</dbReference>
<name>A0A0L8HFY9_OCTBM</name>
<organism evidence="1">
    <name type="scientific">Octopus bimaculoides</name>
    <name type="common">California two-spotted octopus</name>
    <dbReference type="NCBI Taxonomy" id="37653"/>
    <lineage>
        <taxon>Eukaryota</taxon>
        <taxon>Metazoa</taxon>
        <taxon>Spiralia</taxon>
        <taxon>Lophotrochozoa</taxon>
        <taxon>Mollusca</taxon>
        <taxon>Cephalopoda</taxon>
        <taxon>Coleoidea</taxon>
        <taxon>Octopodiformes</taxon>
        <taxon>Octopoda</taxon>
        <taxon>Incirrata</taxon>
        <taxon>Octopodidae</taxon>
        <taxon>Octopus</taxon>
    </lineage>
</organism>
<proteinExistence type="predicted"/>
<dbReference type="AlphaFoldDB" id="A0A0L8HFY9"/>
<evidence type="ECO:0000313" key="1">
    <source>
        <dbReference type="EMBL" id="KOF87695.1"/>
    </source>
</evidence>
<protein>
    <submittedName>
        <fullName evidence="1">Uncharacterized protein</fullName>
    </submittedName>
</protein>
<accession>A0A0L8HFY9</accession>
<reference evidence="1" key="1">
    <citation type="submission" date="2015-07" db="EMBL/GenBank/DDBJ databases">
        <title>MeaNS - Measles Nucleotide Surveillance Program.</title>
        <authorList>
            <person name="Tran T."/>
            <person name="Druce J."/>
        </authorList>
    </citation>
    <scope>NUCLEOTIDE SEQUENCE</scope>
    <source>
        <strain evidence="1">UCB-OBI-ISO-001</strain>
        <tissue evidence="1">Gonad</tissue>
    </source>
</reference>
<gene>
    <name evidence="1" type="ORF">OCBIM_22016400mg</name>
</gene>
<sequence length="71" mass="8224">MASKTLLAIKYLNSLHFMYYNIHFIDTRDFYKRWLSTSSSGLEILILRSTLDFAGHHSTVGFALCFSLCKK</sequence>